<dbReference type="InterPro" id="IPR008253">
    <property type="entry name" value="Marvel"/>
</dbReference>
<feature type="domain" description="MARVEL" evidence="6">
    <location>
        <begin position="6"/>
        <end position="160"/>
    </location>
</feature>
<keyword evidence="8" id="KW-1185">Reference proteome</keyword>
<organism evidence="7 8">
    <name type="scientific">Tothia fuscella</name>
    <dbReference type="NCBI Taxonomy" id="1048955"/>
    <lineage>
        <taxon>Eukaryota</taxon>
        <taxon>Fungi</taxon>
        <taxon>Dikarya</taxon>
        <taxon>Ascomycota</taxon>
        <taxon>Pezizomycotina</taxon>
        <taxon>Dothideomycetes</taxon>
        <taxon>Pleosporomycetidae</taxon>
        <taxon>Venturiales</taxon>
        <taxon>Cylindrosympodiaceae</taxon>
        <taxon>Tothia</taxon>
    </lineage>
</organism>
<evidence type="ECO:0000256" key="2">
    <source>
        <dbReference type="ARBA" id="ARBA00022692"/>
    </source>
</evidence>
<dbReference type="PANTHER" id="PTHR28165:SF2">
    <property type="entry name" value="MARVEL DOMAIN-CONTAINING PROTEIN"/>
    <property type="match status" value="1"/>
</dbReference>
<feature type="transmembrane region" description="Helical" evidence="5">
    <location>
        <begin position="75"/>
        <end position="96"/>
    </location>
</feature>
<comment type="caution">
    <text evidence="7">The sequence shown here is derived from an EMBL/GenBank/DDBJ whole genome shotgun (WGS) entry which is preliminary data.</text>
</comment>
<dbReference type="GO" id="GO:0072659">
    <property type="term" value="P:protein localization to plasma membrane"/>
    <property type="evidence" value="ECO:0007669"/>
    <property type="project" value="TreeGrafter"/>
</dbReference>
<dbReference type="GO" id="GO:0005886">
    <property type="term" value="C:plasma membrane"/>
    <property type="evidence" value="ECO:0007669"/>
    <property type="project" value="TreeGrafter"/>
</dbReference>
<sequence>MAFKIIPTTLRAFQLLFSIIVLGLSISLIKGQHVGGAPIRQGYSAFAGALGMVAAIYGLVVVFVESLAFGGIVSWAVDGFTSLALLAGGIIMALGLRGTKCGDQYTLYKNELIAGGNVPWKSGTAGYYHGDPAMLKKRCTQNTAEVSFEFLACIFFVITLGWSMFNRNKSSTIYGV</sequence>
<feature type="transmembrane region" description="Helical" evidence="5">
    <location>
        <begin position="12"/>
        <end position="31"/>
    </location>
</feature>
<comment type="subcellular location">
    <subcellularLocation>
        <location evidence="1">Membrane</location>
        <topology evidence="1">Multi-pass membrane protein</topology>
    </subcellularLocation>
</comment>
<dbReference type="Proteomes" id="UP000800235">
    <property type="component" value="Unassembled WGS sequence"/>
</dbReference>
<evidence type="ECO:0000259" key="6">
    <source>
        <dbReference type="Pfam" id="PF01284"/>
    </source>
</evidence>
<dbReference type="GO" id="GO:0032126">
    <property type="term" value="C:eisosome"/>
    <property type="evidence" value="ECO:0007669"/>
    <property type="project" value="TreeGrafter"/>
</dbReference>
<evidence type="ECO:0000313" key="8">
    <source>
        <dbReference type="Proteomes" id="UP000800235"/>
    </source>
</evidence>
<dbReference type="PANTHER" id="PTHR28165">
    <property type="entry name" value="NON-CLASSICAL EXPORT PROTEIN 2-RELATED"/>
    <property type="match status" value="1"/>
</dbReference>
<evidence type="ECO:0000256" key="4">
    <source>
        <dbReference type="ARBA" id="ARBA00023136"/>
    </source>
</evidence>
<dbReference type="OrthoDB" id="2017497at2759"/>
<dbReference type="GO" id="GO:0070941">
    <property type="term" value="P:eisosome assembly"/>
    <property type="evidence" value="ECO:0007669"/>
    <property type="project" value="TreeGrafter"/>
</dbReference>
<evidence type="ECO:0000313" key="7">
    <source>
        <dbReference type="EMBL" id="KAF2430239.1"/>
    </source>
</evidence>
<reference evidence="7" key="1">
    <citation type="journal article" date="2020" name="Stud. Mycol.">
        <title>101 Dothideomycetes genomes: a test case for predicting lifestyles and emergence of pathogens.</title>
        <authorList>
            <person name="Haridas S."/>
            <person name="Albert R."/>
            <person name="Binder M."/>
            <person name="Bloem J."/>
            <person name="Labutti K."/>
            <person name="Salamov A."/>
            <person name="Andreopoulos B."/>
            <person name="Baker S."/>
            <person name="Barry K."/>
            <person name="Bills G."/>
            <person name="Bluhm B."/>
            <person name="Cannon C."/>
            <person name="Castanera R."/>
            <person name="Culley D."/>
            <person name="Daum C."/>
            <person name="Ezra D."/>
            <person name="Gonzalez J."/>
            <person name="Henrissat B."/>
            <person name="Kuo A."/>
            <person name="Liang C."/>
            <person name="Lipzen A."/>
            <person name="Lutzoni F."/>
            <person name="Magnuson J."/>
            <person name="Mondo S."/>
            <person name="Nolan M."/>
            <person name="Ohm R."/>
            <person name="Pangilinan J."/>
            <person name="Park H.-J."/>
            <person name="Ramirez L."/>
            <person name="Alfaro M."/>
            <person name="Sun H."/>
            <person name="Tritt A."/>
            <person name="Yoshinaga Y."/>
            <person name="Zwiers L.-H."/>
            <person name="Turgeon B."/>
            <person name="Goodwin S."/>
            <person name="Spatafora J."/>
            <person name="Crous P."/>
            <person name="Grigoriev I."/>
        </authorList>
    </citation>
    <scope>NUCLEOTIDE SEQUENCE</scope>
    <source>
        <strain evidence="7">CBS 130266</strain>
    </source>
</reference>
<name>A0A9P4NQJ9_9PEZI</name>
<keyword evidence="2 5" id="KW-0812">Transmembrane</keyword>
<feature type="transmembrane region" description="Helical" evidence="5">
    <location>
        <begin position="146"/>
        <end position="165"/>
    </location>
</feature>
<keyword evidence="3 5" id="KW-1133">Transmembrane helix</keyword>
<evidence type="ECO:0000256" key="1">
    <source>
        <dbReference type="ARBA" id="ARBA00004141"/>
    </source>
</evidence>
<keyword evidence="4 5" id="KW-0472">Membrane</keyword>
<accession>A0A9P4NQJ9</accession>
<dbReference type="EMBL" id="MU007040">
    <property type="protein sequence ID" value="KAF2430239.1"/>
    <property type="molecule type" value="Genomic_DNA"/>
</dbReference>
<feature type="transmembrane region" description="Helical" evidence="5">
    <location>
        <begin position="43"/>
        <end position="63"/>
    </location>
</feature>
<dbReference type="InterPro" id="IPR052649">
    <property type="entry name" value="NCE102-like"/>
</dbReference>
<gene>
    <name evidence="7" type="ORF">EJ08DRAFT_660972</name>
</gene>
<protein>
    <recommendedName>
        <fullName evidence="6">MARVEL domain-containing protein</fullName>
    </recommendedName>
</protein>
<evidence type="ECO:0000256" key="5">
    <source>
        <dbReference type="SAM" id="Phobius"/>
    </source>
</evidence>
<proteinExistence type="predicted"/>
<dbReference type="AlphaFoldDB" id="A0A9P4NQJ9"/>
<dbReference type="Pfam" id="PF01284">
    <property type="entry name" value="MARVEL"/>
    <property type="match status" value="1"/>
</dbReference>
<evidence type="ECO:0000256" key="3">
    <source>
        <dbReference type="ARBA" id="ARBA00022989"/>
    </source>
</evidence>